<proteinExistence type="predicted"/>
<evidence type="ECO:0000313" key="1">
    <source>
        <dbReference type="EMBL" id="KAJ7025515.1"/>
    </source>
</evidence>
<sequence>TYAHIGIAGNEAIDARAKEAARGSSTPLSTRIKALEGTLPVSKAAALAAGTKEIANTWRKEWSSSPRCARLSTFD</sequence>
<dbReference type="AlphaFoldDB" id="A0AAD6SDK0"/>
<protein>
    <recommendedName>
        <fullName evidence="3">RNase H type-1 domain-containing protein</fullName>
    </recommendedName>
</protein>
<evidence type="ECO:0008006" key="3">
    <source>
        <dbReference type="Google" id="ProtNLM"/>
    </source>
</evidence>
<accession>A0AAD6SDK0</accession>
<gene>
    <name evidence="1" type="ORF">C8F04DRAFT_935218</name>
</gene>
<feature type="non-terminal residue" evidence="1">
    <location>
        <position position="1"/>
    </location>
</feature>
<dbReference type="Proteomes" id="UP001218188">
    <property type="component" value="Unassembled WGS sequence"/>
</dbReference>
<organism evidence="1 2">
    <name type="scientific">Mycena alexandri</name>
    <dbReference type="NCBI Taxonomy" id="1745969"/>
    <lineage>
        <taxon>Eukaryota</taxon>
        <taxon>Fungi</taxon>
        <taxon>Dikarya</taxon>
        <taxon>Basidiomycota</taxon>
        <taxon>Agaricomycotina</taxon>
        <taxon>Agaricomycetes</taxon>
        <taxon>Agaricomycetidae</taxon>
        <taxon>Agaricales</taxon>
        <taxon>Marasmiineae</taxon>
        <taxon>Mycenaceae</taxon>
        <taxon>Mycena</taxon>
    </lineage>
</organism>
<reference evidence="1" key="1">
    <citation type="submission" date="2023-03" db="EMBL/GenBank/DDBJ databases">
        <title>Massive genome expansion in bonnet fungi (Mycena s.s.) driven by repeated elements and novel gene families across ecological guilds.</title>
        <authorList>
            <consortium name="Lawrence Berkeley National Laboratory"/>
            <person name="Harder C.B."/>
            <person name="Miyauchi S."/>
            <person name="Viragh M."/>
            <person name="Kuo A."/>
            <person name="Thoen E."/>
            <person name="Andreopoulos B."/>
            <person name="Lu D."/>
            <person name="Skrede I."/>
            <person name="Drula E."/>
            <person name="Henrissat B."/>
            <person name="Morin E."/>
            <person name="Kohler A."/>
            <person name="Barry K."/>
            <person name="LaButti K."/>
            <person name="Morin E."/>
            <person name="Salamov A."/>
            <person name="Lipzen A."/>
            <person name="Mereny Z."/>
            <person name="Hegedus B."/>
            <person name="Baldrian P."/>
            <person name="Stursova M."/>
            <person name="Weitz H."/>
            <person name="Taylor A."/>
            <person name="Grigoriev I.V."/>
            <person name="Nagy L.G."/>
            <person name="Martin F."/>
            <person name="Kauserud H."/>
        </authorList>
    </citation>
    <scope>NUCLEOTIDE SEQUENCE</scope>
    <source>
        <strain evidence="1">CBHHK200</strain>
    </source>
</reference>
<dbReference type="EMBL" id="JARJCM010000152">
    <property type="protein sequence ID" value="KAJ7025515.1"/>
    <property type="molecule type" value="Genomic_DNA"/>
</dbReference>
<comment type="caution">
    <text evidence="1">The sequence shown here is derived from an EMBL/GenBank/DDBJ whole genome shotgun (WGS) entry which is preliminary data.</text>
</comment>
<keyword evidence="2" id="KW-1185">Reference proteome</keyword>
<feature type="non-terminal residue" evidence="1">
    <location>
        <position position="75"/>
    </location>
</feature>
<name>A0AAD6SDK0_9AGAR</name>
<evidence type="ECO:0000313" key="2">
    <source>
        <dbReference type="Proteomes" id="UP001218188"/>
    </source>
</evidence>